<name>A0A291B8Q0_9GAMM</name>
<dbReference type="RefSeq" id="WP_096619075.1">
    <property type="nucleotide sequence ID" value="NZ_CP020660.1"/>
</dbReference>
<reference evidence="3" key="1">
    <citation type="submission" date="2017-04" db="EMBL/GenBank/DDBJ databases">
        <title>Genome evolution of the luminous symbionts of deep sea anglerfish.</title>
        <authorList>
            <person name="Hendry T.A."/>
        </authorList>
    </citation>
    <scope>NUCLEOTIDE SEQUENCE [LARGE SCALE GENOMIC DNA]</scope>
</reference>
<evidence type="ECO:0000256" key="1">
    <source>
        <dbReference type="SAM" id="Phobius"/>
    </source>
</evidence>
<feature type="transmembrane region" description="Helical" evidence="1">
    <location>
        <begin position="12"/>
        <end position="30"/>
    </location>
</feature>
<accession>A0A291B8Q0</accession>
<dbReference type="Proteomes" id="UP000218160">
    <property type="component" value="Chromosome 1"/>
</dbReference>
<organism evidence="2 3">
    <name type="scientific">Candidatus Enterovibrio altilux</name>
    <dbReference type="NCBI Taxonomy" id="1927128"/>
    <lineage>
        <taxon>Bacteria</taxon>
        <taxon>Pseudomonadati</taxon>
        <taxon>Pseudomonadota</taxon>
        <taxon>Gammaproteobacteria</taxon>
        <taxon>Vibrionales</taxon>
        <taxon>Vibrionaceae</taxon>
        <taxon>Enterovibrio</taxon>
    </lineage>
</organism>
<evidence type="ECO:0000313" key="3">
    <source>
        <dbReference type="Proteomes" id="UP000218160"/>
    </source>
</evidence>
<proteinExistence type="predicted"/>
<protein>
    <submittedName>
        <fullName evidence="2">Uncharacterized protein</fullName>
    </submittedName>
</protein>
<sequence>MGRFSRRTFNNFLIVGPLIFIGIMHLPDYIKEQLTANNLAQNAAVLFSDGVIALIPEDISVTALRFPTFTLTQGFPWETDFPLNISATELANRWLHISGTEISGEIYEQLKRDLGSPSTLVVGLGEELKPYRLTFYELPQFWLMQNWESRWLAVSVESHYLFPFTKTQFPNSNSNSDSK</sequence>
<dbReference type="OrthoDB" id="5829309at2"/>
<keyword evidence="1" id="KW-0472">Membrane</keyword>
<keyword evidence="1" id="KW-1133">Transmembrane helix</keyword>
<keyword evidence="3" id="KW-1185">Reference proteome</keyword>
<dbReference type="EMBL" id="CP020660">
    <property type="protein sequence ID" value="ATF09385.1"/>
    <property type="molecule type" value="Genomic_DNA"/>
</dbReference>
<dbReference type="KEGG" id="elux:BTN50_0878"/>
<evidence type="ECO:0000313" key="2">
    <source>
        <dbReference type="EMBL" id="ATF09385.1"/>
    </source>
</evidence>
<keyword evidence="1" id="KW-0812">Transmembrane</keyword>
<gene>
    <name evidence="2" type="ORF">BTN50_0878</name>
</gene>
<dbReference type="AlphaFoldDB" id="A0A291B8Q0"/>